<dbReference type="SUPFAM" id="SSF53335">
    <property type="entry name" value="S-adenosyl-L-methionine-dependent methyltransferases"/>
    <property type="match status" value="1"/>
</dbReference>
<keyword evidence="2" id="KW-0489">Methyltransferase</keyword>
<dbReference type="GO" id="GO:0032259">
    <property type="term" value="P:methylation"/>
    <property type="evidence" value="ECO:0007669"/>
    <property type="project" value="UniProtKB-KW"/>
</dbReference>
<name>A0A151GT82_DRECN</name>
<comment type="caution">
    <text evidence="2">The sequence shown here is derived from an EMBL/GenBank/DDBJ whole genome shotgun (WGS) entry which is preliminary data.</text>
</comment>
<organism evidence="2 3">
    <name type="scientific">Drechmeria coniospora</name>
    <name type="common">Nematophagous fungus</name>
    <name type="synonym">Meria coniospora</name>
    <dbReference type="NCBI Taxonomy" id="98403"/>
    <lineage>
        <taxon>Eukaryota</taxon>
        <taxon>Fungi</taxon>
        <taxon>Dikarya</taxon>
        <taxon>Ascomycota</taxon>
        <taxon>Pezizomycotina</taxon>
        <taxon>Sordariomycetes</taxon>
        <taxon>Hypocreomycetidae</taxon>
        <taxon>Hypocreales</taxon>
        <taxon>Ophiocordycipitaceae</taxon>
        <taxon>Drechmeria</taxon>
    </lineage>
</organism>
<reference evidence="2 3" key="1">
    <citation type="journal article" date="2016" name="Sci. Rep.">
        <title>Insights into Adaptations to a Near-Obligate Nematode Endoparasitic Lifestyle from the Finished Genome of Drechmeria coniospora.</title>
        <authorList>
            <person name="Zhang L."/>
            <person name="Zhou Z."/>
            <person name="Guo Q."/>
            <person name="Fokkens L."/>
            <person name="Miskei M."/>
            <person name="Pocsi I."/>
            <person name="Zhang W."/>
            <person name="Chen M."/>
            <person name="Wang L."/>
            <person name="Sun Y."/>
            <person name="Donzelli B.G."/>
            <person name="Gibson D.M."/>
            <person name="Nelson D.R."/>
            <person name="Luo J.G."/>
            <person name="Rep M."/>
            <person name="Liu H."/>
            <person name="Yang S."/>
            <person name="Wang J."/>
            <person name="Krasnoff S.B."/>
            <person name="Xu Y."/>
            <person name="Molnar I."/>
            <person name="Lin M."/>
        </authorList>
    </citation>
    <scope>NUCLEOTIDE SEQUENCE [LARGE SCALE GENOMIC DNA]</scope>
    <source>
        <strain evidence="2 3">ARSEF 6962</strain>
    </source>
</reference>
<comment type="similarity">
    <text evidence="1">Belongs to the methyltransferase superfamily. LaeA methyltransferase family.</text>
</comment>
<dbReference type="RefSeq" id="XP_040659667.1">
    <property type="nucleotide sequence ID" value="XM_040798784.1"/>
</dbReference>
<proteinExistence type="inferred from homology"/>
<dbReference type="Gene3D" id="3.40.50.150">
    <property type="entry name" value="Vaccinia Virus protein VP39"/>
    <property type="match status" value="1"/>
</dbReference>
<sequence length="253" mass="28684">MLAYAFPNDAQEQERLELQGVALKKLFGDRLFFAPLSEATPPRTILDVATGVGDWAIQMGDLFPNSEIIATDLSPIQPKQVPPNVCFYVEDSSDPWEYSQKFDYIHTRITFGCWSSFEKQIAQQAFDLLEPGGWFESQETDSTILCDDGTMRADGPFSTWFHKITAAGEQCDRPTILGSTLKEIYERVGFVDVQERIFKMPTNAWAKDEMINKLGLMWERNLLQGLSGFSYSLFNRTYGWSAAQIEVSRLMAA</sequence>
<dbReference type="Proteomes" id="UP000076580">
    <property type="component" value="Chromosome 01"/>
</dbReference>
<keyword evidence="3" id="KW-1185">Reference proteome</keyword>
<evidence type="ECO:0000256" key="1">
    <source>
        <dbReference type="ARBA" id="ARBA00038158"/>
    </source>
</evidence>
<dbReference type="GO" id="GO:0008168">
    <property type="term" value="F:methyltransferase activity"/>
    <property type="evidence" value="ECO:0007669"/>
    <property type="project" value="UniProtKB-KW"/>
</dbReference>
<dbReference type="AlphaFoldDB" id="A0A151GT82"/>
<gene>
    <name evidence="2" type="ORF">DCS_01452</name>
</gene>
<dbReference type="PANTHER" id="PTHR43591">
    <property type="entry name" value="METHYLTRANSFERASE"/>
    <property type="match status" value="1"/>
</dbReference>
<protein>
    <submittedName>
        <fullName evidence="2">Methyltransferase domain-containing protein</fullName>
    </submittedName>
</protein>
<dbReference type="InterPro" id="IPR029063">
    <property type="entry name" value="SAM-dependent_MTases_sf"/>
</dbReference>
<dbReference type="STRING" id="98403.A0A151GT82"/>
<accession>A0A151GT82</accession>
<evidence type="ECO:0000313" key="3">
    <source>
        <dbReference type="Proteomes" id="UP000076580"/>
    </source>
</evidence>
<dbReference type="CDD" id="cd02440">
    <property type="entry name" value="AdoMet_MTases"/>
    <property type="match status" value="1"/>
</dbReference>
<dbReference type="EMBL" id="LAYC01000001">
    <property type="protein sequence ID" value="KYK60315.1"/>
    <property type="molecule type" value="Genomic_DNA"/>
</dbReference>
<dbReference type="PANTHER" id="PTHR43591:SF14">
    <property type="entry name" value="METHYLTRANSFERASE"/>
    <property type="match status" value="1"/>
</dbReference>
<dbReference type="Pfam" id="PF13489">
    <property type="entry name" value="Methyltransf_23"/>
    <property type="match status" value="1"/>
</dbReference>
<dbReference type="GeneID" id="63714095"/>
<keyword evidence="2" id="KW-0808">Transferase</keyword>
<evidence type="ECO:0000313" key="2">
    <source>
        <dbReference type="EMBL" id="KYK60315.1"/>
    </source>
</evidence>
<dbReference type="InParanoid" id="A0A151GT82"/>